<feature type="non-terminal residue" evidence="1">
    <location>
        <position position="1"/>
    </location>
</feature>
<comment type="caution">
    <text evidence="1">The sequence shown here is derived from an EMBL/GenBank/DDBJ whole genome shotgun (WGS) entry which is preliminary data.</text>
</comment>
<protein>
    <submittedName>
        <fullName evidence="1">Uncharacterized protein</fullName>
    </submittedName>
</protein>
<gene>
    <name evidence="1" type="ORF">LCGC14_2583660</name>
</gene>
<organism evidence="1">
    <name type="scientific">marine sediment metagenome</name>
    <dbReference type="NCBI Taxonomy" id="412755"/>
    <lineage>
        <taxon>unclassified sequences</taxon>
        <taxon>metagenomes</taxon>
        <taxon>ecological metagenomes</taxon>
    </lineage>
</organism>
<accession>A0A0F9D6F2</accession>
<reference evidence="1" key="1">
    <citation type="journal article" date="2015" name="Nature">
        <title>Complex archaea that bridge the gap between prokaryotes and eukaryotes.</title>
        <authorList>
            <person name="Spang A."/>
            <person name="Saw J.H."/>
            <person name="Jorgensen S.L."/>
            <person name="Zaremba-Niedzwiedzka K."/>
            <person name="Martijn J."/>
            <person name="Lind A.E."/>
            <person name="van Eijk R."/>
            <person name="Schleper C."/>
            <person name="Guy L."/>
            <person name="Ettema T.J."/>
        </authorList>
    </citation>
    <scope>NUCLEOTIDE SEQUENCE</scope>
</reference>
<evidence type="ECO:0000313" key="1">
    <source>
        <dbReference type="EMBL" id="KKL07673.1"/>
    </source>
</evidence>
<dbReference type="AlphaFoldDB" id="A0A0F9D6F2"/>
<feature type="non-terminal residue" evidence="1">
    <location>
        <position position="470"/>
    </location>
</feature>
<dbReference type="EMBL" id="LAZR01043192">
    <property type="protein sequence ID" value="KKL07673.1"/>
    <property type="molecule type" value="Genomic_DNA"/>
</dbReference>
<sequence>AGGILPSYISRLVIVGNTVDPFTGMRSVAAAADSMGTVTLLTMGAALWTRTYVDPLGPPTVVSVDIVSNVEGRIVFNEEINSGSLILSQDIDNDGTVTGLADVLGSVLVINQNGTVLDDVTLTYTTQTTESGVSQGVLILRRAAGFGTDLVTVTLSGRPSLPDPVVHGHSGLRSARMDLTSSAVDGILVANSSVFPFGDLADSFLDALSGGAIPLAVDSSMTLGNSFESSTDIDVIYFAGSEFQFFSAQYTSAASGAMALFYQDTQGTATTSDDTFEALAKHETGSGSNGITEAFELPGTGNYFLVIAPMAFDLSNNLYTVDIILTANDTDLVALSGVTVDEIAYVSNAIGDNNNNEGFNTPKQLVYLDFDGGTATKMGGLVPVSAFDLADFAPTLDGNEDILINGGSGVYGIVQHVIDKFLDTPASYLDAQGNPGSLIVQQITMLAEWTAATTGIFFTTVDPATWGLDA</sequence>
<name>A0A0F9D6F2_9ZZZZ</name>
<proteinExistence type="predicted"/>